<evidence type="ECO:0000313" key="1">
    <source>
        <dbReference type="EMBL" id="AXI02599.1"/>
    </source>
</evidence>
<gene>
    <name evidence="1" type="ORF">HYN46_07020</name>
</gene>
<dbReference type="OrthoDB" id="2850580at2"/>
<proteinExistence type="predicted"/>
<dbReference type="KEGG" id="mbah:HYN46_07020"/>
<dbReference type="AlphaFoldDB" id="A0A345P5P0"/>
<dbReference type="RefSeq" id="WP_114898709.1">
    <property type="nucleotide sequence ID" value="NZ_CP031222.1"/>
</dbReference>
<keyword evidence="2" id="KW-1185">Reference proteome</keyword>
<sequence length="149" mass="16637">MVETLSASFQKTRGGAIEVNGIEVFPSFRIQLEKGNHRFILSRLQVKSRFLQGVRIGIKKGVLIVNEQQIQDAVLWADTSPDKVELLVKAKSGCELIVWNIWKIDDLMQAWVGNAGIVIKKTDDAIILECSDGVGEIDFSNLIIELKKT</sequence>
<name>A0A345P5P0_9GAMM</name>
<reference evidence="1 2" key="1">
    <citation type="submission" date="2018-07" db="EMBL/GenBank/DDBJ databases">
        <title>Genome sequencing of Moraxellaceae gen. HYN0046.</title>
        <authorList>
            <person name="Kim M."/>
            <person name="Yi H."/>
        </authorList>
    </citation>
    <scope>NUCLEOTIDE SEQUENCE [LARGE SCALE GENOMIC DNA]</scope>
    <source>
        <strain evidence="1 2">HYN0046</strain>
    </source>
</reference>
<protein>
    <submittedName>
        <fullName evidence="1">Uncharacterized protein</fullName>
    </submittedName>
</protein>
<accession>A0A345P5P0</accession>
<organism evidence="1 2">
    <name type="scientific">Aquirhabdus parva</name>
    <dbReference type="NCBI Taxonomy" id="2283318"/>
    <lineage>
        <taxon>Bacteria</taxon>
        <taxon>Pseudomonadati</taxon>
        <taxon>Pseudomonadota</taxon>
        <taxon>Gammaproteobacteria</taxon>
        <taxon>Moraxellales</taxon>
        <taxon>Moraxellaceae</taxon>
        <taxon>Aquirhabdus</taxon>
    </lineage>
</organism>
<dbReference type="Proteomes" id="UP000253940">
    <property type="component" value="Chromosome"/>
</dbReference>
<dbReference type="EMBL" id="CP031222">
    <property type="protein sequence ID" value="AXI02599.1"/>
    <property type="molecule type" value="Genomic_DNA"/>
</dbReference>
<evidence type="ECO:0000313" key="2">
    <source>
        <dbReference type="Proteomes" id="UP000253940"/>
    </source>
</evidence>